<protein>
    <submittedName>
        <fullName evidence="3">Adenosine deaminase</fullName>
    </submittedName>
</protein>
<sequence>MEAPYTLYSAKERVKPDPLPDQLAKQCRYFLPFAQQIPHYKVPELELISQQSNYYPFFIDVVEIEAKESTYIPFDIHDKQLYMYFTLRGSLLYTTERKEPIIKTQANTFLMSYYDRGAYFAHALKGKHIAIVISMHHDWIESISLKYQNIQRILYQFHHSGRPYETMNQCKMDREIHRWLFKIYNYSKENKGALDGNLRKYISLLLEHYDSILEDQESDLAFRIKTFLEANYCDPRLNINFVTDHFHVTPRTLRNIFKRRYHISVLQFYTNLRIDNSLLLMAQKGVGIKDVYMQVGYTDERAFRYALEAYRKRLKSNNYTKIEKNGKF</sequence>
<dbReference type="PANTHER" id="PTHR43280">
    <property type="entry name" value="ARAC-FAMILY TRANSCRIPTIONAL REGULATOR"/>
    <property type="match status" value="1"/>
</dbReference>
<dbReference type="EMBL" id="LT906468">
    <property type="protein sequence ID" value="SNV38234.1"/>
    <property type="molecule type" value="Genomic_DNA"/>
</dbReference>
<organism evidence="3 4">
    <name type="scientific">Sphingobacterium mizutaii</name>
    <dbReference type="NCBI Taxonomy" id="1010"/>
    <lineage>
        <taxon>Bacteria</taxon>
        <taxon>Pseudomonadati</taxon>
        <taxon>Bacteroidota</taxon>
        <taxon>Sphingobacteriia</taxon>
        <taxon>Sphingobacteriales</taxon>
        <taxon>Sphingobacteriaceae</taxon>
        <taxon>Sphingobacterium</taxon>
    </lineage>
</organism>
<gene>
    <name evidence="3" type="ORF">SAMEA4412673_00294</name>
</gene>
<dbReference type="InterPro" id="IPR018060">
    <property type="entry name" value="HTH_AraC"/>
</dbReference>
<dbReference type="Proteomes" id="UP000215355">
    <property type="component" value="Chromosome 1"/>
</dbReference>
<dbReference type="PROSITE" id="PS01124">
    <property type="entry name" value="HTH_ARAC_FAMILY_2"/>
    <property type="match status" value="1"/>
</dbReference>
<keyword evidence="1" id="KW-0238">DNA-binding</keyword>
<evidence type="ECO:0000259" key="2">
    <source>
        <dbReference type="PROSITE" id="PS01124"/>
    </source>
</evidence>
<evidence type="ECO:0000313" key="3">
    <source>
        <dbReference type="EMBL" id="SNV38234.1"/>
    </source>
</evidence>
<proteinExistence type="predicted"/>
<accession>A0AAJ4X894</accession>
<dbReference type="RefSeq" id="WP_093100893.1">
    <property type="nucleotide sequence ID" value="NZ_FNGK01000009.1"/>
</dbReference>
<dbReference type="SMART" id="SM00342">
    <property type="entry name" value="HTH_ARAC"/>
    <property type="match status" value="1"/>
</dbReference>
<reference evidence="3 4" key="1">
    <citation type="submission" date="2017-06" db="EMBL/GenBank/DDBJ databases">
        <authorList>
            <consortium name="Pathogen Informatics"/>
        </authorList>
    </citation>
    <scope>NUCLEOTIDE SEQUENCE [LARGE SCALE GENOMIC DNA]</scope>
    <source>
        <strain evidence="3 4">NCTC12149</strain>
    </source>
</reference>
<dbReference type="GO" id="GO:0043565">
    <property type="term" value="F:sequence-specific DNA binding"/>
    <property type="evidence" value="ECO:0007669"/>
    <property type="project" value="InterPro"/>
</dbReference>
<dbReference type="KEGG" id="smiz:4412673_00294"/>
<dbReference type="PANTHER" id="PTHR43280:SF2">
    <property type="entry name" value="HTH-TYPE TRANSCRIPTIONAL REGULATOR EXSA"/>
    <property type="match status" value="1"/>
</dbReference>
<feature type="domain" description="HTH araC/xylS-type" evidence="2">
    <location>
        <begin position="222"/>
        <end position="303"/>
    </location>
</feature>
<evidence type="ECO:0000313" key="4">
    <source>
        <dbReference type="Proteomes" id="UP000215355"/>
    </source>
</evidence>
<dbReference type="Pfam" id="PF12833">
    <property type="entry name" value="HTH_18"/>
    <property type="match status" value="1"/>
</dbReference>
<dbReference type="GO" id="GO:0003700">
    <property type="term" value="F:DNA-binding transcription factor activity"/>
    <property type="evidence" value="ECO:0007669"/>
    <property type="project" value="InterPro"/>
</dbReference>
<dbReference type="Gene3D" id="1.10.10.60">
    <property type="entry name" value="Homeodomain-like"/>
    <property type="match status" value="1"/>
</dbReference>
<name>A0AAJ4X894_9SPHI</name>
<evidence type="ECO:0000256" key="1">
    <source>
        <dbReference type="ARBA" id="ARBA00023125"/>
    </source>
</evidence>
<dbReference type="AlphaFoldDB" id="A0AAJ4X894"/>